<evidence type="ECO:0000313" key="1">
    <source>
        <dbReference type="EMBL" id="GAA5025880.1"/>
    </source>
</evidence>
<evidence type="ECO:0000313" key="2">
    <source>
        <dbReference type="Proteomes" id="UP001501759"/>
    </source>
</evidence>
<proteinExistence type="predicted"/>
<organism evidence="1 2">
    <name type="scientific">Streptomyces siamensis</name>
    <dbReference type="NCBI Taxonomy" id="1274986"/>
    <lineage>
        <taxon>Bacteria</taxon>
        <taxon>Bacillati</taxon>
        <taxon>Actinomycetota</taxon>
        <taxon>Actinomycetes</taxon>
        <taxon>Kitasatosporales</taxon>
        <taxon>Streptomycetaceae</taxon>
        <taxon>Streptomyces</taxon>
    </lineage>
</organism>
<dbReference type="RefSeq" id="WP_345656038.1">
    <property type="nucleotide sequence ID" value="NZ_BAABKB010000029.1"/>
</dbReference>
<protein>
    <recommendedName>
        <fullName evidence="3">HEAT repeat domain-containing protein</fullName>
    </recommendedName>
</protein>
<comment type="caution">
    <text evidence="1">The sequence shown here is derived from an EMBL/GenBank/DDBJ whole genome shotgun (WGS) entry which is preliminary data.</text>
</comment>
<evidence type="ECO:0008006" key="3">
    <source>
        <dbReference type="Google" id="ProtNLM"/>
    </source>
</evidence>
<name>A0ABP9JAC7_9ACTN</name>
<reference evidence="2" key="1">
    <citation type="journal article" date="2019" name="Int. J. Syst. Evol. Microbiol.">
        <title>The Global Catalogue of Microorganisms (GCM) 10K type strain sequencing project: providing services to taxonomists for standard genome sequencing and annotation.</title>
        <authorList>
            <consortium name="The Broad Institute Genomics Platform"/>
            <consortium name="The Broad Institute Genome Sequencing Center for Infectious Disease"/>
            <person name="Wu L."/>
            <person name="Ma J."/>
        </authorList>
    </citation>
    <scope>NUCLEOTIDE SEQUENCE [LARGE SCALE GENOMIC DNA]</scope>
    <source>
        <strain evidence="2">JCM 18409</strain>
    </source>
</reference>
<keyword evidence="2" id="KW-1185">Reference proteome</keyword>
<accession>A0ABP9JAC7</accession>
<dbReference type="SUPFAM" id="SSF48371">
    <property type="entry name" value="ARM repeat"/>
    <property type="match status" value="1"/>
</dbReference>
<sequence>MTSENQQTDDLTPDELPHHQSLLEGTAWASLGTARGNGGFLSAALPRLLDADPTIQIRAISELEPVCHQNSFYEATLPVALYVAAILAHPATAAVGAGRRADSERDGPVRAALLDWLGSLAYDAYNECLAAAERHFDGDDLDDYPEVRVFLDHRPTFYRAVSAFLGHEDTAVREAAVVAAIPLIEHPALIGHRDELGRRIHRLLATSTNRYNRKRCLDALKNWGYDIAALESPADVAARVRYVRDVWTGGCTEEPPF</sequence>
<dbReference type="EMBL" id="BAABKB010000029">
    <property type="protein sequence ID" value="GAA5025880.1"/>
    <property type="molecule type" value="Genomic_DNA"/>
</dbReference>
<dbReference type="InterPro" id="IPR016024">
    <property type="entry name" value="ARM-type_fold"/>
</dbReference>
<gene>
    <name evidence="1" type="ORF">GCM10023335_60950</name>
</gene>
<dbReference type="Proteomes" id="UP001501759">
    <property type="component" value="Unassembled WGS sequence"/>
</dbReference>